<dbReference type="SMART" id="SM00470">
    <property type="entry name" value="ParB"/>
    <property type="match status" value="1"/>
</dbReference>
<reference evidence="6 7" key="1">
    <citation type="journal article" date="2016" name="Nat. Commun.">
        <title>Thousands of microbial genomes shed light on interconnected biogeochemical processes in an aquifer system.</title>
        <authorList>
            <person name="Anantharaman K."/>
            <person name="Brown C.T."/>
            <person name="Hug L.A."/>
            <person name="Sharon I."/>
            <person name="Castelle C.J."/>
            <person name="Probst A.J."/>
            <person name="Thomas B.C."/>
            <person name="Singh A."/>
            <person name="Wilkins M.J."/>
            <person name="Karaoz U."/>
            <person name="Brodie E.L."/>
            <person name="Williams K.H."/>
            <person name="Hubbard S.S."/>
            <person name="Banfield J.F."/>
        </authorList>
    </citation>
    <scope>NUCLEOTIDE SEQUENCE [LARGE SCALE GENOMIC DNA]</scope>
</reference>
<comment type="similarity">
    <text evidence="1">Belongs to the ParB family.</text>
</comment>
<dbReference type="GO" id="GO:0005694">
    <property type="term" value="C:chromosome"/>
    <property type="evidence" value="ECO:0007669"/>
    <property type="project" value="TreeGrafter"/>
</dbReference>
<dbReference type="FunFam" id="1.10.10.2830:FF:000001">
    <property type="entry name" value="Chromosome partitioning protein ParB"/>
    <property type="match status" value="1"/>
</dbReference>
<protein>
    <recommendedName>
        <fullName evidence="5">ParB-like N-terminal domain-containing protein</fullName>
    </recommendedName>
</protein>
<evidence type="ECO:0000313" key="7">
    <source>
        <dbReference type="Proteomes" id="UP000177062"/>
    </source>
</evidence>
<dbReference type="Pfam" id="PF17762">
    <property type="entry name" value="HTH_ParB"/>
    <property type="match status" value="1"/>
</dbReference>
<keyword evidence="2" id="KW-0159">Chromosome partition</keyword>
<dbReference type="Gene3D" id="3.90.1530.30">
    <property type="match status" value="1"/>
</dbReference>
<dbReference type="Pfam" id="PF02195">
    <property type="entry name" value="ParB_N"/>
    <property type="match status" value="1"/>
</dbReference>
<evidence type="ECO:0000256" key="3">
    <source>
        <dbReference type="ARBA" id="ARBA00023125"/>
    </source>
</evidence>
<dbReference type="Proteomes" id="UP000177062">
    <property type="component" value="Unassembled WGS sequence"/>
</dbReference>
<proteinExistence type="inferred from homology"/>
<evidence type="ECO:0000313" key="6">
    <source>
        <dbReference type="EMBL" id="OGY56408.1"/>
    </source>
</evidence>
<dbReference type="Gene3D" id="1.10.10.2830">
    <property type="match status" value="1"/>
</dbReference>
<dbReference type="GO" id="GO:0007059">
    <property type="term" value="P:chromosome segregation"/>
    <property type="evidence" value="ECO:0007669"/>
    <property type="project" value="UniProtKB-KW"/>
</dbReference>
<dbReference type="GO" id="GO:0003677">
    <property type="term" value="F:DNA binding"/>
    <property type="evidence" value="ECO:0007669"/>
    <property type="project" value="UniProtKB-KW"/>
</dbReference>
<dbReference type="InterPro" id="IPR050336">
    <property type="entry name" value="Chromosome_partition/occlusion"/>
</dbReference>
<dbReference type="NCBIfam" id="TIGR00180">
    <property type="entry name" value="parB_part"/>
    <property type="match status" value="1"/>
</dbReference>
<dbReference type="InterPro" id="IPR004437">
    <property type="entry name" value="ParB/RepB/Spo0J"/>
</dbReference>
<dbReference type="InterPro" id="IPR041468">
    <property type="entry name" value="HTH_ParB/Spo0J"/>
</dbReference>
<dbReference type="EMBL" id="MHIT01000027">
    <property type="protein sequence ID" value="OGY56408.1"/>
    <property type="molecule type" value="Genomic_DNA"/>
</dbReference>
<feature type="region of interest" description="Disordered" evidence="4">
    <location>
        <begin position="1"/>
        <end position="23"/>
    </location>
</feature>
<dbReference type="AlphaFoldDB" id="A0A1G1YVI2"/>
<name>A0A1G1YVI2_9BACT</name>
<feature type="domain" description="ParB-like N-terminal" evidence="5">
    <location>
        <begin position="29"/>
        <end position="127"/>
    </location>
</feature>
<evidence type="ECO:0000259" key="5">
    <source>
        <dbReference type="SMART" id="SM00470"/>
    </source>
</evidence>
<sequence>MSPVQPRTLVRQNKAVSPKDETRRTEHVFHIEVDKIRPNPHQPRRDFDEGALRELANSIREFGVLQPLVVSKIEKETDTGRTVEYELIAGERRLMAAKMLGLPTVPVMIRHTDREVEKLELAVTENIQRTNLNPIEAARAVARLQDEFGLTQREIAIRLGKSRETIANALRLLNLPSDIQEAIARGKIGESQGRLLLSLGDSQSQQTVFEDLLKNNPSVRDLELRIKRIRGKGQSPSETVSGKSADPEAAALEEQLEELLGTRVSVKSDGKSGRIIINFYSQEEFDAVVSKLLKRSDNLPNQPPSYF</sequence>
<dbReference type="CDD" id="cd16393">
    <property type="entry name" value="SPO0J_N"/>
    <property type="match status" value="1"/>
</dbReference>
<dbReference type="Pfam" id="PF23552">
    <property type="entry name" value="ParB_C"/>
    <property type="match status" value="1"/>
</dbReference>
<gene>
    <name evidence="6" type="ORF">A2Y84_01895</name>
</gene>
<dbReference type="PANTHER" id="PTHR33375">
    <property type="entry name" value="CHROMOSOME-PARTITIONING PROTEIN PARB-RELATED"/>
    <property type="match status" value="1"/>
</dbReference>
<evidence type="ECO:0000256" key="2">
    <source>
        <dbReference type="ARBA" id="ARBA00022829"/>
    </source>
</evidence>
<dbReference type="PANTHER" id="PTHR33375:SF1">
    <property type="entry name" value="CHROMOSOME-PARTITIONING PROTEIN PARB-RELATED"/>
    <property type="match status" value="1"/>
</dbReference>
<evidence type="ECO:0000256" key="4">
    <source>
        <dbReference type="SAM" id="MobiDB-lite"/>
    </source>
</evidence>
<dbReference type="InterPro" id="IPR036086">
    <property type="entry name" value="ParB/Sulfiredoxin_sf"/>
</dbReference>
<accession>A0A1G1YVI2</accession>
<evidence type="ECO:0000256" key="1">
    <source>
        <dbReference type="ARBA" id="ARBA00006295"/>
    </source>
</evidence>
<organism evidence="6 7">
    <name type="scientific">Candidatus Colwellbacteria bacterium RBG_13_48_8</name>
    <dbReference type="NCBI Taxonomy" id="1797685"/>
    <lineage>
        <taxon>Bacteria</taxon>
        <taxon>Candidatus Colwelliibacteriota</taxon>
    </lineage>
</organism>
<dbReference type="SUPFAM" id="SSF110849">
    <property type="entry name" value="ParB/Sulfiredoxin"/>
    <property type="match status" value="1"/>
</dbReference>
<dbReference type="InterPro" id="IPR057240">
    <property type="entry name" value="ParB_dimer_C"/>
</dbReference>
<dbReference type="InterPro" id="IPR003115">
    <property type="entry name" value="ParB_N"/>
</dbReference>
<dbReference type="FunFam" id="3.90.1530.30:FF:000001">
    <property type="entry name" value="Chromosome partitioning protein ParB"/>
    <property type="match status" value="1"/>
</dbReference>
<keyword evidence="3" id="KW-0238">DNA-binding</keyword>
<comment type="caution">
    <text evidence="6">The sequence shown here is derived from an EMBL/GenBank/DDBJ whole genome shotgun (WGS) entry which is preliminary data.</text>
</comment>